<feature type="domain" description="Peptidase M20 dimerisation" evidence="4">
    <location>
        <begin position="193"/>
        <end position="353"/>
    </location>
</feature>
<dbReference type="CDD" id="cd05680">
    <property type="entry name" value="M20_dipept_like"/>
    <property type="match status" value="1"/>
</dbReference>
<dbReference type="AlphaFoldDB" id="A0A7V2ZL71"/>
<dbReference type="Gene3D" id="3.40.630.10">
    <property type="entry name" value="Zn peptidases"/>
    <property type="match status" value="1"/>
</dbReference>
<dbReference type="GO" id="GO:0046872">
    <property type="term" value="F:metal ion binding"/>
    <property type="evidence" value="ECO:0007669"/>
    <property type="project" value="UniProtKB-KW"/>
</dbReference>
<keyword evidence="2" id="KW-0479">Metal-binding</keyword>
<dbReference type="Pfam" id="PF07687">
    <property type="entry name" value="M20_dimer"/>
    <property type="match status" value="1"/>
</dbReference>
<name>A0A7V2ZL71_9BACT</name>
<dbReference type="FunFam" id="3.30.70.360:FF:000016">
    <property type="entry name" value="Peptidase family M20/M25/M40"/>
    <property type="match status" value="1"/>
</dbReference>
<accession>A0A7V2ZL71</accession>
<keyword evidence="3" id="KW-0378">Hydrolase</keyword>
<keyword evidence="1" id="KW-0645">Protease</keyword>
<gene>
    <name evidence="5" type="ORF">ENS31_11000</name>
</gene>
<dbReference type="NCBIfam" id="NF006579">
    <property type="entry name" value="PRK09104.1"/>
    <property type="match status" value="1"/>
</dbReference>
<dbReference type="PANTHER" id="PTHR43270">
    <property type="entry name" value="BETA-ALA-HIS DIPEPTIDASE"/>
    <property type="match status" value="1"/>
</dbReference>
<dbReference type="GO" id="GO:0008233">
    <property type="term" value="F:peptidase activity"/>
    <property type="evidence" value="ECO:0007669"/>
    <property type="project" value="UniProtKB-KW"/>
</dbReference>
<dbReference type="Gene3D" id="3.30.70.360">
    <property type="match status" value="1"/>
</dbReference>
<sequence length="455" mass="50566">MKEVIDFIDSNYERYLDELKEFLRIPSISTLPEHSKDMQSAAEFVANRLKEAGMNRVEIFQTEGHPLVYAEWLGAPGKPTVLVYGHYDVQPVDPIELWETPPFEPTIKGDNIFARGATDDKGQMFVHIKSVEAYFKTFGSLPLNVKFIIEGEEEIGSSNLTTFLKNNVDLLKADAVLISDTSLYDVGIPTITYGLRGLAYMEVEITGPNRDLHSGTYGGAVPNPINILAEMIAKLKDKDGRITITGFYKDVLKLTKEERENFKALRFSEKEFAKSIGIKKSVGEKGYSVLERIWARPTLDCNGIVGGFTGQGAKTVIPSKASAKISMRLVPNQDPNKIAKLFTKYIKQIAPDYVTVKVTSIHGGYPVLAPLDHKATKAAARAMSKAFGKKTIFMREGGSIPIVVDFAKRLKACPVLMGLGLDSENLHSPNEHFNLNHFKLGIKSSAYFFDEFSRV</sequence>
<reference evidence="5" key="1">
    <citation type="journal article" date="2020" name="mSystems">
        <title>Genome- and Community-Level Interaction Insights into Carbon Utilization and Element Cycling Functions of Hydrothermarchaeota in Hydrothermal Sediment.</title>
        <authorList>
            <person name="Zhou Z."/>
            <person name="Liu Y."/>
            <person name="Xu W."/>
            <person name="Pan J."/>
            <person name="Luo Z.H."/>
            <person name="Li M."/>
        </authorList>
    </citation>
    <scope>NUCLEOTIDE SEQUENCE [LARGE SCALE GENOMIC DNA]</scope>
    <source>
        <strain evidence="5">SpSt-479</strain>
    </source>
</reference>
<dbReference type="InterPro" id="IPR011650">
    <property type="entry name" value="Peptidase_M20_dimer"/>
</dbReference>
<evidence type="ECO:0000259" key="4">
    <source>
        <dbReference type="Pfam" id="PF07687"/>
    </source>
</evidence>
<dbReference type="InterPro" id="IPR002933">
    <property type="entry name" value="Peptidase_M20"/>
</dbReference>
<organism evidence="5">
    <name type="scientific">Ignavibacterium album</name>
    <dbReference type="NCBI Taxonomy" id="591197"/>
    <lineage>
        <taxon>Bacteria</taxon>
        <taxon>Pseudomonadati</taxon>
        <taxon>Ignavibacteriota</taxon>
        <taxon>Ignavibacteria</taxon>
        <taxon>Ignavibacteriales</taxon>
        <taxon>Ignavibacteriaceae</taxon>
        <taxon>Ignavibacterium</taxon>
    </lineage>
</organism>
<evidence type="ECO:0000313" key="5">
    <source>
        <dbReference type="EMBL" id="HFI92034.1"/>
    </source>
</evidence>
<dbReference type="NCBIfam" id="NF006053">
    <property type="entry name" value="PRK08201.1"/>
    <property type="match status" value="1"/>
</dbReference>
<evidence type="ECO:0000256" key="2">
    <source>
        <dbReference type="ARBA" id="ARBA00022723"/>
    </source>
</evidence>
<dbReference type="EMBL" id="DSUJ01000008">
    <property type="protein sequence ID" value="HFI92034.1"/>
    <property type="molecule type" value="Genomic_DNA"/>
</dbReference>
<dbReference type="PANTHER" id="PTHR43270:SF12">
    <property type="entry name" value="SUCCINYL-DIAMINOPIMELATE DESUCCINYLASE"/>
    <property type="match status" value="1"/>
</dbReference>
<evidence type="ECO:0000256" key="3">
    <source>
        <dbReference type="ARBA" id="ARBA00022801"/>
    </source>
</evidence>
<dbReference type="Pfam" id="PF01546">
    <property type="entry name" value="Peptidase_M20"/>
    <property type="match status" value="1"/>
</dbReference>
<protein>
    <submittedName>
        <fullName evidence="5">Dipeptidase</fullName>
    </submittedName>
</protein>
<dbReference type="InterPro" id="IPR051458">
    <property type="entry name" value="Cyt/Met_Dipeptidase"/>
</dbReference>
<evidence type="ECO:0000256" key="1">
    <source>
        <dbReference type="ARBA" id="ARBA00022670"/>
    </source>
</evidence>
<dbReference type="NCBIfam" id="NF005914">
    <property type="entry name" value="PRK07907.1"/>
    <property type="match status" value="1"/>
</dbReference>
<dbReference type="SUPFAM" id="SSF53187">
    <property type="entry name" value="Zn-dependent exopeptidases"/>
    <property type="match status" value="1"/>
</dbReference>
<proteinExistence type="predicted"/>
<comment type="caution">
    <text evidence="5">The sequence shown here is derived from an EMBL/GenBank/DDBJ whole genome shotgun (WGS) entry which is preliminary data.</text>
</comment>
<dbReference type="GO" id="GO:0006508">
    <property type="term" value="P:proteolysis"/>
    <property type="evidence" value="ECO:0007669"/>
    <property type="project" value="UniProtKB-KW"/>
</dbReference>